<comment type="caution">
    <text evidence="1">The sequence shown here is derived from an EMBL/GenBank/DDBJ whole genome shotgun (WGS) entry which is preliminary data.</text>
</comment>
<evidence type="ECO:0000313" key="2">
    <source>
        <dbReference type="Proteomes" id="UP000032566"/>
    </source>
</evidence>
<gene>
    <name evidence="1" type="ORF">RP29_18695</name>
</gene>
<reference evidence="1 2" key="1">
    <citation type="submission" date="2014-12" db="EMBL/GenBank/DDBJ databases">
        <title>Isolation of bacteria from lake water.</title>
        <authorList>
            <person name="Sheng K.-Y."/>
            <person name="Chin P.-S."/>
            <person name="Chan K.-G."/>
            <person name="Tan G.S."/>
        </authorList>
    </citation>
    <scope>NUCLEOTIDE SEQUENCE [LARGE SCALE GENOMIC DNA]</scope>
    <source>
        <strain evidence="1 2">KY4</strain>
    </source>
</reference>
<sequence>MWVKETQILCSIIFILRESPSFQRMCWIFIRGRLCFFQSQEKQWLSDWRMRIQMLHKRCGVMLYSSRRVILVDRWICFD</sequence>
<dbReference type="AlphaFoldDB" id="A0A0D7K4Y9"/>
<protein>
    <submittedName>
        <fullName evidence="1">Uncharacterized protein</fullName>
    </submittedName>
</protein>
<evidence type="ECO:0000313" key="1">
    <source>
        <dbReference type="EMBL" id="KJA09042.1"/>
    </source>
</evidence>
<dbReference type="Proteomes" id="UP000032566">
    <property type="component" value="Unassembled WGS sequence"/>
</dbReference>
<dbReference type="EMBL" id="JXYQ01000074">
    <property type="protein sequence ID" value="KJA09042.1"/>
    <property type="molecule type" value="Genomic_DNA"/>
</dbReference>
<accession>A0A0D7K4Y9</accession>
<organism evidence="1 2">
    <name type="scientific">Acidovorax temperans</name>
    <dbReference type="NCBI Taxonomy" id="80878"/>
    <lineage>
        <taxon>Bacteria</taxon>
        <taxon>Pseudomonadati</taxon>
        <taxon>Pseudomonadota</taxon>
        <taxon>Betaproteobacteria</taxon>
        <taxon>Burkholderiales</taxon>
        <taxon>Comamonadaceae</taxon>
        <taxon>Acidovorax</taxon>
    </lineage>
</organism>
<proteinExistence type="predicted"/>
<keyword evidence="2" id="KW-1185">Reference proteome</keyword>
<name>A0A0D7K4Y9_9BURK</name>